<evidence type="ECO:0000313" key="8">
    <source>
        <dbReference type="Proteomes" id="UP000677228"/>
    </source>
</evidence>
<feature type="region of interest" description="Disordered" evidence="4">
    <location>
        <begin position="1091"/>
        <end position="1158"/>
    </location>
</feature>
<feature type="region of interest" description="Disordered" evidence="4">
    <location>
        <begin position="1451"/>
        <end position="1508"/>
    </location>
</feature>
<proteinExistence type="predicted"/>
<keyword evidence="2" id="KW-0472">Membrane</keyword>
<protein>
    <recommendedName>
        <fullName evidence="3">Protein RIC1 homolog</fullName>
    </recommendedName>
</protein>
<evidence type="ECO:0000256" key="2">
    <source>
        <dbReference type="ARBA" id="ARBA00023136"/>
    </source>
</evidence>
<sequence length="1663" mass="185572">YERILVPNANMYFPVGSFRVYSLPLNEPFTVNFIRATRDRLKLVVLTPTVISIWLSKATTLVSLVRRSENSIAIHGENVYAEWRIDGQKIAVSTTKGYIIYYKVSFDTPKSYLFGSSNDEDPCEYLVRINTESNFTFPMVRIKIVQDSALNVESGIEGMINLGQDLLVANSTGLLYRITWDGTILSNYTISLNTLSCSICLNSDRAFILNKTGLYAKQIEFSPLLNGIGIVFSDGTSGLIICETSRFEPNQCQCIVIQPSSEEKVWKTHCCVALNAIYQLLAFGSSRYVHNIFLRKNVAQLIYCSGQGVVYYIDELTSSLQLAYKIRLSVENFPDLIETLGSLCSMKWSPDYRVLCTLWDNGAFGVWTVFGILLYCSYSSQQSLNSMQSYGLCTVIEWGPDGYTMWIASQKQQRSTSLSSAADDASVVNSVNTSQLLLLNFLKSSVINNPHSGSIEHLVLQSEDKIHLYLSGGTVSSTNPSQQQQNDTNYGSLSTVAYDVGWQIIQVPQLYIHNNWPIKFACIDNTGQYLAVAGQHGFAHLSLLTRKWKLFGNAGQERDIRVVGGLLWWHEFIICGCTSTSDSRDEHLPKREIRLYSRLTNLDNSFSNVTRLQSPIVCLNVCDDTLIAFCYDLHIMLYALERKETKPVAGAHLIKLHEISVESYVPHAVFVPFVGLTSLRTDSGNSYLLVCFHYLFATSHYMFVGLPQSKSSNYDNSPQSILLNVCGRLLLLQQEKDGSSLILQKSTKKTTLQTVNFLPPVMIAAWVEAIWTISHQNSTNPYLSNALWLCCGLQGMKNHISPMLFFDLIAVVVEEAVILGAMSEVHSYNSKTFCSITKTTQVFLNHVFQELIRKNLDFDALQIAQTCKSLPHFSHVLELLLHKVLEEEATSLQPIPDPLLPRVADFIKLFPQYLRIVSHCARKTEVALWPCLFSNSIIGDPKQLFKQCLDQNNLETASSYLIIIQNLERSEISQQFAQVLLQHSLENAKWELVADIIRFIYCIDPHDLNSNENIRTINTRLPTTTSGRVNNSLSQKSPLSPHKDALKFTYVVNLRQRTGSIVTTMATSTSTTNTSAVMTGAGVSTMTEITPSSTALTGTQSSPTSSSNSNTQQPHQIRRDAQRKTSTSDNKSPKKDSEQSSSPLSNANNNNYSSSLNSAIPPASSNFIQRTLNQHALQTISKGHLRHLGYMAANINDFDLLTWLKSHRHESALVISNYTETLKALHMEFNWPFPVSISPTVYFNPVYRDKDSTSSSNENGHSDSGIVTTDRGDDEKGISTVLSTQVSRATSKEEVDVDLTPKKTKDLLDTLSLTSEASSMPVDSELDDIINNRDIETLSQELANRGPPVCEKQLKYLYDIFLSAGCSDWAFLFSLILKSQTMISQVINSLRVTDLTTQMFGLQNGLCELETWADNECFGYKPLLQFVRNQAQQLIGQRRHLQDTATTSKLLSEDKAQDEPVLTSNHVNLNRIRTNSASDTNNLISDTDSPSLAENNYDDNHKNHSGRFSGDALISLQSLSSQNNNESEPLFSPGSVRARTISSLQESSKSSPNSPTPSPTTATQRASNDIFEHTNEQHSPKRFDIKLSSGKSVNSSDFIHTGHINSNVIGDEKPNDTTERTREKLIAVYATQKQSKSLTNSSHELITNGTNHESTQQSNCLLS</sequence>
<evidence type="ECO:0000256" key="4">
    <source>
        <dbReference type="SAM" id="MobiDB-lite"/>
    </source>
</evidence>
<dbReference type="GO" id="GO:0034066">
    <property type="term" value="C:Ric1-Rgp1 guanyl-nucleotide exchange factor complex"/>
    <property type="evidence" value="ECO:0007669"/>
    <property type="project" value="InterPro"/>
</dbReference>
<evidence type="ECO:0000259" key="5">
    <source>
        <dbReference type="Pfam" id="PF07064"/>
    </source>
</evidence>
<dbReference type="GO" id="GO:0000139">
    <property type="term" value="C:Golgi membrane"/>
    <property type="evidence" value="ECO:0007669"/>
    <property type="project" value="TreeGrafter"/>
</dbReference>
<evidence type="ECO:0000313" key="6">
    <source>
        <dbReference type="EMBL" id="CAF1005676.1"/>
    </source>
</evidence>
<reference evidence="6" key="1">
    <citation type="submission" date="2021-02" db="EMBL/GenBank/DDBJ databases">
        <authorList>
            <person name="Nowell W R."/>
        </authorList>
    </citation>
    <scope>NUCLEOTIDE SEQUENCE</scope>
</reference>
<feature type="region of interest" description="Disordered" evidence="4">
    <location>
        <begin position="1541"/>
        <end position="1564"/>
    </location>
</feature>
<dbReference type="Proteomes" id="UP000677228">
    <property type="component" value="Unassembled WGS sequence"/>
</dbReference>
<evidence type="ECO:0000313" key="7">
    <source>
        <dbReference type="EMBL" id="CAF3774820.1"/>
    </source>
</evidence>
<dbReference type="GO" id="GO:0006886">
    <property type="term" value="P:intracellular protein transport"/>
    <property type="evidence" value="ECO:0007669"/>
    <property type="project" value="InterPro"/>
</dbReference>
<evidence type="ECO:0000256" key="1">
    <source>
        <dbReference type="ARBA" id="ARBA00004370"/>
    </source>
</evidence>
<dbReference type="SUPFAM" id="SSF101898">
    <property type="entry name" value="NHL repeat"/>
    <property type="match status" value="1"/>
</dbReference>
<dbReference type="PANTHER" id="PTHR22746">
    <property type="entry name" value="RAB6A-GEF COMPLEX PARTNER PROTEIN 1"/>
    <property type="match status" value="1"/>
</dbReference>
<organism evidence="6 8">
    <name type="scientific">Didymodactylos carnosus</name>
    <dbReference type="NCBI Taxonomy" id="1234261"/>
    <lineage>
        <taxon>Eukaryota</taxon>
        <taxon>Metazoa</taxon>
        <taxon>Spiralia</taxon>
        <taxon>Gnathifera</taxon>
        <taxon>Rotifera</taxon>
        <taxon>Eurotatoria</taxon>
        <taxon>Bdelloidea</taxon>
        <taxon>Philodinida</taxon>
        <taxon>Philodinidae</taxon>
        <taxon>Didymodactylos</taxon>
    </lineage>
</organism>
<feature type="domain" description="RIC1 C-terminal alpha solenoid region" evidence="5">
    <location>
        <begin position="845"/>
        <end position="1013"/>
    </location>
</feature>
<dbReference type="Pfam" id="PF25440">
    <property type="entry name" value="Beta-prop_RIC1_2nd"/>
    <property type="match status" value="1"/>
</dbReference>
<feature type="compositionally biased region" description="Low complexity" evidence="4">
    <location>
        <begin position="1541"/>
        <end position="1563"/>
    </location>
</feature>
<dbReference type="PANTHER" id="PTHR22746:SF10">
    <property type="entry name" value="GUANINE NUCLEOTIDE EXCHANGE FACTOR SUBUNIT RIC1"/>
    <property type="match status" value="1"/>
</dbReference>
<feature type="compositionally biased region" description="Polar residues" evidence="4">
    <location>
        <begin position="1462"/>
        <end position="1494"/>
    </location>
</feature>
<dbReference type="Proteomes" id="UP000682733">
    <property type="component" value="Unassembled WGS sequence"/>
</dbReference>
<feature type="compositionally biased region" description="Low complexity" evidence="4">
    <location>
        <begin position="1099"/>
        <end position="1114"/>
    </location>
</feature>
<dbReference type="InterPro" id="IPR009771">
    <property type="entry name" value="RIC1_C"/>
</dbReference>
<feature type="region of interest" description="Disordered" evidence="4">
    <location>
        <begin position="1250"/>
        <end position="1275"/>
    </location>
</feature>
<gene>
    <name evidence="6" type="ORF">OVA965_LOCUS14784</name>
    <name evidence="7" type="ORF">TMI583_LOCUS14788</name>
</gene>
<dbReference type="Pfam" id="PF07064">
    <property type="entry name" value="RIC1"/>
    <property type="match status" value="1"/>
</dbReference>
<dbReference type="InterPro" id="IPR040096">
    <property type="entry name" value="Ric1"/>
</dbReference>
<comment type="subcellular location">
    <subcellularLocation>
        <location evidence="1">Membrane</location>
    </subcellularLocation>
</comment>
<feature type="compositionally biased region" description="Low complexity" evidence="4">
    <location>
        <begin position="1140"/>
        <end position="1158"/>
    </location>
</feature>
<dbReference type="EMBL" id="CAJOBA010006511">
    <property type="protein sequence ID" value="CAF3774820.1"/>
    <property type="molecule type" value="Genomic_DNA"/>
</dbReference>
<name>A0A8S2DY28_9BILA</name>
<comment type="caution">
    <text evidence="6">The sequence shown here is derived from an EMBL/GenBank/DDBJ whole genome shotgun (WGS) entry which is preliminary data.</text>
</comment>
<feature type="region of interest" description="Disordered" evidence="4">
    <location>
        <begin position="1636"/>
        <end position="1663"/>
    </location>
</feature>
<feature type="non-terminal residue" evidence="6">
    <location>
        <position position="1663"/>
    </location>
</feature>
<dbReference type="GO" id="GO:0042147">
    <property type="term" value="P:retrograde transport, endosome to Golgi"/>
    <property type="evidence" value="ECO:0007669"/>
    <property type="project" value="TreeGrafter"/>
</dbReference>
<evidence type="ECO:0000256" key="3">
    <source>
        <dbReference type="ARBA" id="ARBA00029879"/>
    </source>
</evidence>
<dbReference type="GO" id="GO:0005829">
    <property type="term" value="C:cytosol"/>
    <property type="evidence" value="ECO:0007669"/>
    <property type="project" value="TreeGrafter"/>
</dbReference>
<accession>A0A8S2DY28</accession>
<dbReference type="EMBL" id="CAJNOK010006503">
    <property type="protein sequence ID" value="CAF1005676.1"/>
    <property type="molecule type" value="Genomic_DNA"/>
</dbReference>